<feature type="transmembrane region" description="Helical" evidence="3">
    <location>
        <begin position="653"/>
        <end position="679"/>
    </location>
</feature>
<dbReference type="InterPro" id="IPR003593">
    <property type="entry name" value="AAA+_ATPase"/>
</dbReference>
<feature type="domain" description="ABC transporter" evidence="4">
    <location>
        <begin position="815"/>
        <end position="1056"/>
    </location>
</feature>
<dbReference type="STRING" id="334426.A0A158PKV2"/>
<dbReference type="SMART" id="SM00382">
    <property type="entry name" value="AAA"/>
    <property type="match status" value="1"/>
</dbReference>
<keyword evidence="1" id="KW-0547">Nucleotide-binding</keyword>
<feature type="transmembrane region" description="Helical" evidence="3">
    <location>
        <begin position="716"/>
        <end position="734"/>
    </location>
</feature>
<dbReference type="EMBL" id="UYYA01004499">
    <property type="protein sequence ID" value="VDM62147.1"/>
    <property type="molecule type" value="Genomic_DNA"/>
</dbReference>
<dbReference type="OrthoDB" id="5849106at2759"/>
<feature type="transmembrane region" description="Helical" evidence="3">
    <location>
        <begin position="131"/>
        <end position="149"/>
    </location>
</feature>
<evidence type="ECO:0000256" key="2">
    <source>
        <dbReference type="ARBA" id="ARBA00022840"/>
    </source>
</evidence>
<dbReference type="Pfam" id="PF00005">
    <property type="entry name" value="ABC_tran"/>
    <property type="match status" value="2"/>
</dbReference>
<evidence type="ECO:0000256" key="3">
    <source>
        <dbReference type="SAM" id="Phobius"/>
    </source>
</evidence>
<proteinExistence type="predicted"/>
<reference evidence="5 6" key="2">
    <citation type="submission" date="2018-11" db="EMBL/GenBank/DDBJ databases">
        <authorList>
            <consortium name="Pathogen Informatics"/>
        </authorList>
    </citation>
    <scope>NUCLEOTIDE SEQUENCE [LARGE SCALE GENOMIC DNA]</scope>
    <source>
        <strain evidence="5 6">Costa Rica</strain>
    </source>
</reference>
<dbReference type="OMA" id="YQMEYLV"/>
<evidence type="ECO:0000259" key="4">
    <source>
        <dbReference type="PROSITE" id="PS50893"/>
    </source>
</evidence>
<dbReference type="GO" id="GO:0005524">
    <property type="term" value="F:ATP binding"/>
    <property type="evidence" value="ECO:0007669"/>
    <property type="project" value="UniProtKB-KW"/>
</dbReference>
<feature type="transmembrane region" description="Helical" evidence="3">
    <location>
        <begin position="686"/>
        <end position="710"/>
    </location>
</feature>
<dbReference type="InterPro" id="IPR027417">
    <property type="entry name" value="P-loop_NTPase"/>
</dbReference>
<accession>A0A158PKV2</accession>
<gene>
    <name evidence="5" type="ORF">ACOC_LOCUS10562</name>
</gene>
<sequence length="1145" mass="129575">MYGNLPSDFDTFVKDVLDFQIVFTKKFYNTDYDISTNLREAIVVPSGGQQLRRWTSIFTTVCFLVWCLLFFLSLITPYADTKSSLIYVLNLNPLAAYKTFYDITVTYHIRGASDLVLTTPLYYDCLTPFEIISYLVVSCLLMIVYLILYEADWCSSYSSLDTTVLFGHSGSGKTTLAKLITGEAKMNCGSVSVMSATKRNNHGYQNGIGYCPQKNVLFDCLTVLDHLWFFNSVKNGPINWLREAINVARAVGLYRLLNVRACELSGVQRRFLGIAVALVGGSHLVVIDEPIQHSDPEIKSRFKEIIKSEKDSRCILISTSSAETTDLVGDRILVLQSGRILASGSRSFLKNKFGCDYILSISLDDQMTTDYHKDCVTLFVRALIPDAELRETFDNSFVFGFSSEELDVQIALYREFQVNRVLLGISDFHIRRCTLADVIHKIETTKEDGDSEKTIKNSVADRARDVSLGIYEHGRFLVFDPHDMKELTLPIVTALSAFPEIEVVLLRTTNFCKEWPNDWPFVIGAVAIGNEIGLWNFDDDTCSLHMATPSALHNPRTVNSTNNEIWVVPNISIYGYPSIVQLLTKVHLGNGVQRVKVRFEVGAFEWPLLPMIVANSIGIAHVLLGCSFVIVPIQERRHFFKQQQFLSGLSLSTYWLTNLVFDAAIIFMMVSMFTVFFIMPPINISLIFLIILYAYVIGQLPAVYSMSLFFRQTENATIFLTTLTVCYPFVLNAIFPTKWIDVCCMFLPTLAFFRYLEESLRTEKELVTRDSPLLSFAINFVIFALLLFTVELRPQRFRNHRKAAVEAFSIENKVKKSQNFNEFATDNPENDFSPAMEPMVLRGVPLVLHPGEIVGIFGEKRNTRSIIMRILSNYLCPLSHIDTQFSVKNINTVPVTNVIKEIGFCPRHDSLHPLLSPRRNLEIVATIAGRSSAIDKDNFIQVAMRNIREPHREFGLHSPMERRRACVTAALLSRSKVLVFDQPTEMVDYKTRIFIWEAIKEARKSGRAVVIVTDSVEECETLCNRIGIISDGAELLTIGTVSELRAKYGMFVVIELYPLTKSDKRKATEAISQAFPKARLLQQSSSDPGKLKWKLPIAKEEDIPQLMEELKNLLLSVSVRDGSLMKASLQELISNAHELIQMSIE</sequence>
<dbReference type="GO" id="GO:0005319">
    <property type="term" value="F:lipid transporter activity"/>
    <property type="evidence" value="ECO:0007669"/>
    <property type="project" value="TreeGrafter"/>
</dbReference>
<evidence type="ECO:0000313" key="7">
    <source>
        <dbReference type="WBParaSite" id="ACOC_0001056101-mRNA-1"/>
    </source>
</evidence>
<keyword evidence="2" id="KW-0067">ATP-binding</keyword>
<dbReference type="Proteomes" id="UP000267027">
    <property type="component" value="Unassembled WGS sequence"/>
</dbReference>
<dbReference type="SUPFAM" id="SSF52540">
    <property type="entry name" value="P-loop containing nucleoside triphosphate hydrolases"/>
    <property type="match status" value="2"/>
</dbReference>
<feature type="transmembrane region" description="Helical" evidence="3">
    <location>
        <begin position="608"/>
        <end position="633"/>
    </location>
</feature>
<feature type="transmembrane region" description="Helical" evidence="3">
    <location>
        <begin position="776"/>
        <end position="792"/>
    </location>
</feature>
<dbReference type="InterPro" id="IPR026082">
    <property type="entry name" value="ABCA"/>
</dbReference>
<dbReference type="GO" id="GO:0140359">
    <property type="term" value="F:ABC-type transporter activity"/>
    <property type="evidence" value="ECO:0007669"/>
    <property type="project" value="InterPro"/>
</dbReference>
<name>A0A158PKV2_ANGCS</name>
<reference evidence="7" key="1">
    <citation type="submission" date="2016-04" db="UniProtKB">
        <authorList>
            <consortium name="WormBaseParasite"/>
        </authorList>
    </citation>
    <scope>IDENTIFICATION</scope>
</reference>
<dbReference type="WBParaSite" id="ACOC_0001056101-mRNA-1">
    <property type="protein sequence ID" value="ACOC_0001056101-mRNA-1"/>
    <property type="gene ID" value="ACOC_0001056101"/>
</dbReference>
<dbReference type="PANTHER" id="PTHR19229">
    <property type="entry name" value="ATP-BINDING CASSETTE TRANSPORTER SUBFAMILY A ABCA"/>
    <property type="match status" value="1"/>
</dbReference>
<keyword evidence="6" id="KW-1185">Reference proteome</keyword>
<dbReference type="AlphaFoldDB" id="A0A158PKV2"/>
<protein>
    <submittedName>
        <fullName evidence="7">ABC transporter domain-containing protein</fullName>
    </submittedName>
</protein>
<keyword evidence="3" id="KW-0472">Membrane</keyword>
<feature type="domain" description="ABC transporter" evidence="4">
    <location>
        <begin position="135"/>
        <end position="362"/>
    </location>
</feature>
<keyword evidence="3" id="KW-1133">Transmembrane helix</keyword>
<organism evidence="7">
    <name type="scientific">Angiostrongylus costaricensis</name>
    <name type="common">Nematode worm</name>
    <dbReference type="NCBI Taxonomy" id="334426"/>
    <lineage>
        <taxon>Eukaryota</taxon>
        <taxon>Metazoa</taxon>
        <taxon>Ecdysozoa</taxon>
        <taxon>Nematoda</taxon>
        <taxon>Chromadorea</taxon>
        <taxon>Rhabditida</taxon>
        <taxon>Rhabditina</taxon>
        <taxon>Rhabditomorpha</taxon>
        <taxon>Strongyloidea</taxon>
        <taxon>Metastrongylidae</taxon>
        <taxon>Angiostrongylus</taxon>
    </lineage>
</organism>
<dbReference type="GO" id="GO:0016887">
    <property type="term" value="F:ATP hydrolysis activity"/>
    <property type="evidence" value="ECO:0007669"/>
    <property type="project" value="InterPro"/>
</dbReference>
<evidence type="ECO:0000256" key="1">
    <source>
        <dbReference type="ARBA" id="ARBA00022741"/>
    </source>
</evidence>
<dbReference type="GO" id="GO:0016020">
    <property type="term" value="C:membrane"/>
    <property type="evidence" value="ECO:0007669"/>
    <property type="project" value="InterPro"/>
</dbReference>
<evidence type="ECO:0000313" key="6">
    <source>
        <dbReference type="Proteomes" id="UP000267027"/>
    </source>
</evidence>
<dbReference type="PROSITE" id="PS50893">
    <property type="entry name" value="ABC_TRANSPORTER_2"/>
    <property type="match status" value="2"/>
</dbReference>
<dbReference type="InterPro" id="IPR003439">
    <property type="entry name" value="ABC_transporter-like_ATP-bd"/>
</dbReference>
<evidence type="ECO:0000313" key="5">
    <source>
        <dbReference type="EMBL" id="VDM62147.1"/>
    </source>
</evidence>
<feature type="transmembrane region" description="Helical" evidence="3">
    <location>
        <begin position="57"/>
        <end position="79"/>
    </location>
</feature>
<dbReference type="Gene3D" id="3.40.50.300">
    <property type="entry name" value="P-loop containing nucleotide triphosphate hydrolases"/>
    <property type="match status" value="2"/>
</dbReference>
<keyword evidence="3" id="KW-0812">Transmembrane</keyword>